<keyword evidence="4 6" id="KW-1133">Transmembrane helix</keyword>
<dbReference type="InterPro" id="IPR000620">
    <property type="entry name" value="EamA_dom"/>
</dbReference>
<evidence type="ECO:0000256" key="6">
    <source>
        <dbReference type="SAM" id="Phobius"/>
    </source>
</evidence>
<feature type="domain" description="EamA" evidence="7">
    <location>
        <begin position="28"/>
        <end position="152"/>
    </location>
</feature>
<evidence type="ECO:0000259" key="7">
    <source>
        <dbReference type="Pfam" id="PF00892"/>
    </source>
</evidence>
<dbReference type="PANTHER" id="PTHR32322">
    <property type="entry name" value="INNER MEMBRANE TRANSPORTER"/>
    <property type="match status" value="1"/>
</dbReference>
<dbReference type="SUPFAM" id="SSF103481">
    <property type="entry name" value="Multidrug resistance efflux transporter EmrE"/>
    <property type="match status" value="1"/>
</dbReference>
<gene>
    <name evidence="8" type="ORF">KDL28_00600</name>
</gene>
<feature type="transmembrane region" description="Helical" evidence="6">
    <location>
        <begin position="81"/>
        <end position="103"/>
    </location>
</feature>
<feature type="transmembrane region" description="Helical" evidence="6">
    <location>
        <begin position="26"/>
        <end position="47"/>
    </location>
</feature>
<keyword evidence="3 6" id="KW-0812">Transmembrane</keyword>
<dbReference type="InterPro" id="IPR050638">
    <property type="entry name" value="AA-Vitamin_Transporters"/>
</dbReference>
<comment type="similarity">
    <text evidence="2">Belongs to the EamA transporter family.</text>
</comment>
<dbReference type="PANTHER" id="PTHR32322:SF2">
    <property type="entry name" value="EAMA DOMAIN-CONTAINING PROTEIN"/>
    <property type="match status" value="1"/>
</dbReference>
<dbReference type="EMBL" id="JAGSOV010000003">
    <property type="protein sequence ID" value="MCO1653545.1"/>
    <property type="molecule type" value="Genomic_DNA"/>
</dbReference>
<proteinExistence type="inferred from homology"/>
<name>A0ABT0ZS50_9PSEU</name>
<evidence type="ECO:0000256" key="2">
    <source>
        <dbReference type="ARBA" id="ARBA00007362"/>
    </source>
</evidence>
<evidence type="ECO:0000256" key="4">
    <source>
        <dbReference type="ARBA" id="ARBA00022989"/>
    </source>
</evidence>
<comment type="subcellular location">
    <subcellularLocation>
        <location evidence="1">Membrane</location>
        <topology evidence="1">Multi-pass membrane protein</topology>
    </subcellularLocation>
</comment>
<feature type="transmembrane region" description="Helical" evidence="6">
    <location>
        <begin position="137"/>
        <end position="156"/>
    </location>
</feature>
<reference evidence="8" key="1">
    <citation type="submission" date="2021-04" db="EMBL/GenBank/DDBJ databases">
        <title>Pseudonocardia sp. nov., isolated from sandy soil of mangrove forest.</title>
        <authorList>
            <person name="Zan Z."/>
            <person name="Huang R."/>
            <person name="Liu W."/>
        </authorList>
    </citation>
    <scope>NUCLEOTIDE SEQUENCE</scope>
    <source>
        <strain evidence="8">S2-4</strain>
    </source>
</reference>
<feature type="transmembrane region" description="Helical" evidence="6">
    <location>
        <begin position="162"/>
        <end position="184"/>
    </location>
</feature>
<dbReference type="InterPro" id="IPR037185">
    <property type="entry name" value="EmrE-like"/>
</dbReference>
<feature type="transmembrane region" description="Helical" evidence="6">
    <location>
        <begin position="279"/>
        <end position="297"/>
    </location>
</feature>
<evidence type="ECO:0000256" key="1">
    <source>
        <dbReference type="ARBA" id="ARBA00004141"/>
    </source>
</evidence>
<keyword evidence="5 6" id="KW-0472">Membrane</keyword>
<evidence type="ECO:0000256" key="5">
    <source>
        <dbReference type="ARBA" id="ARBA00023136"/>
    </source>
</evidence>
<feature type="transmembrane region" description="Helical" evidence="6">
    <location>
        <begin position="225"/>
        <end position="243"/>
    </location>
</feature>
<organism evidence="8 9">
    <name type="scientific">Pseudonocardia humida</name>
    <dbReference type="NCBI Taxonomy" id="2800819"/>
    <lineage>
        <taxon>Bacteria</taxon>
        <taxon>Bacillati</taxon>
        <taxon>Actinomycetota</taxon>
        <taxon>Actinomycetes</taxon>
        <taxon>Pseudonocardiales</taxon>
        <taxon>Pseudonocardiaceae</taxon>
        <taxon>Pseudonocardia</taxon>
    </lineage>
</organism>
<feature type="transmembrane region" description="Helical" evidence="6">
    <location>
        <begin position="255"/>
        <end position="273"/>
    </location>
</feature>
<dbReference type="RefSeq" id="WP_252435137.1">
    <property type="nucleotide sequence ID" value="NZ_JAGSOV010000003.1"/>
</dbReference>
<feature type="transmembrane region" description="Helical" evidence="6">
    <location>
        <begin position="109"/>
        <end position="130"/>
    </location>
</feature>
<accession>A0ABT0ZS50</accession>
<dbReference type="Pfam" id="PF00892">
    <property type="entry name" value="EamA"/>
    <property type="match status" value="1"/>
</dbReference>
<feature type="transmembrane region" description="Helical" evidence="6">
    <location>
        <begin position="196"/>
        <end position="219"/>
    </location>
</feature>
<evidence type="ECO:0000313" key="8">
    <source>
        <dbReference type="EMBL" id="MCO1653545.1"/>
    </source>
</evidence>
<comment type="caution">
    <text evidence="8">The sequence shown here is derived from an EMBL/GenBank/DDBJ whole genome shotgun (WGS) entry which is preliminary data.</text>
</comment>
<protein>
    <submittedName>
        <fullName evidence="8">EamA family transporter</fullName>
    </submittedName>
</protein>
<evidence type="ECO:0000313" key="9">
    <source>
        <dbReference type="Proteomes" id="UP001165283"/>
    </source>
</evidence>
<sequence>MPTRIISPPTSAAPAPRLLRDSLPGAVGMVCVGGSVAVSGLLTRAPLFTVQSLRYAVAAALLLALARLTGRAVPRPRGAEWAWLAAVAACGLVLFNVALVRGAEHAEPAVLGVAVAGAPVLLALVGPLLARARPVPAVLLAAGAVTAGAALIQGGGRTDSIGLAWAAVALACEVGFTLLAVPVLGRLGPWGVSMHACWIAAVALAGLGLTTEGPTAVLALGAPELLAAAYLAVVVTALAFVLWYSTVGALGSARAGLLTGLAPASAAAGGLLLGGPAPGPTAVAGVAVVALAPLLGLRSRPRPRG</sequence>
<evidence type="ECO:0000256" key="3">
    <source>
        <dbReference type="ARBA" id="ARBA00022692"/>
    </source>
</evidence>
<keyword evidence="9" id="KW-1185">Reference proteome</keyword>
<dbReference type="Proteomes" id="UP001165283">
    <property type="component" value="Unassembled WGS sequence"/>
</dbReference>